<sequence>MCTAWFGKGCVYRCHRYTRHELAESNPPTSLRWPPGVAASAVQQSLNIRPPPRLLPVLVHRFITGPSRMLIALPLIYAFFPIDQVRPCRAQA</sequence>
<dbReference type="AlphaFoldDB" id="A0AAN6Q9P0"/>
<name>A0AAN6Q9P0_9PEZI</name>
<keyword evidence="2" id="KW-1185">Reference proteome</keyword>
<dbReference type="Proteomes" id="UP001305647">
    <property type="component" value="Unassembled WGS sequence"/>
</dbReference>
<evidence type="ECO:0000313" key="1">
    <source>
        <dbReference type="EMBL" id="KAK4106217.1"/>
    </source>
</evidence>
<organism evidence="1 2">
    <name type="scientific">Parathielavia hyrcaniae</name>
    <dbReference type="NCBI Taxonomy" id="113614"/>
    <lineage>
        <taxon>Eukaryota</taxon>
        <taxon>Fungi</taxon>
        <taxon>Dikarya</taxon>
        <taxon>Ascomycota</taxon>
        <taxon>Pezizomycotina</taxon>
        <taxon>Sordariomycetes</taxon>
        <taxon>Sordariomycetidae</taxon>
        <taxon>Sordariales</taxon>
        <taxon>Chaetomiaceae</taxon>
        <taxon>Parathielavia</taxon>
    </lineage>
</organism>
<gene>
    <name evidence="1" type="ORF">N658DRAFT_11127</name>
</gene>
<comment type="caution">
    <text evidence="1">The sequence shown here is derived from an EMBL/GenBank/DDBJ whole genome shotgun (WGS) entry which is preliminary data.</text>
</comment>
<reference evidence="1" key="2">
    <citation type="submission" date="2023-05" db="EMBL/GenBank/DDBJ databases">
        <authorList>
            <consortium name="Lawrence Berkeley National Laboratory"/>
            <person name="Steindorff A."/>
            <person name="Hensen N."/>
            <person name="Bonometti L."/>
            <person name="Westerberg I."/>
            <person name="Brannstrom I.O."/>
            <person name="Guillou S."/>
            <person name="Cros-Aarteil S."/>
            <person name="Calhoun S."/>
            <person name="Haridas S."/>
            <person name="Kuo A."/>
            <person name="Mondo S."/>
            <person name="Pangilinan J."/>
            <person name="Riley R."/>
            <person name="Labutti K."/>
            <person name="Andreopoulos B."/>
            <person name="Lipzen A."/>
            <person name="Chen C."/>
            <person name="Yanf M."/>
            <person name="Daum C."/>
            <person name="Ng V."/>
            <person name="Clum A."/>
            <person name="Ohm R."/>
            <person name="Martin F."/>
            <person name="Silar P."/>
            <person name="Natvig D."/>
            <person name="Lalanne C."/>
            <person name="Gautier V."/>
            <person name="Ament-Velasquez S.L."/>
            <person name="Kruys A."/>
            <person name="Hutchinson M.I."/>
            <person name="Powell A.J."/>
            <person name="Barry K."/>
            <person name="Miller A.N."/>
            <person name="Grigoriev I.V."/>
            <person name="Debuchy R."/>
            <person name="Gladieux P."/>
            <person name="Thoren M.H."/>
            <person name="Johannesson H."/>
        </authorList>
    </citation>
    <scope>NUCLEOTIDE SEQUENCE</scope>
    <source>
        <strain evidence="1">CBS 757.83</strain>
    </source>
</reference>
<reference evidence="1" key="1">
    <citation type="journal article" date="2023" name="Mol. Phylogenet. Evol.">
        <title>Genome-scale phylogeny and comparative genomics of the fungal order Sordariales.</title>
        <authorList>
            <person name="Hensen N."/>
            <person name="Bonometti L."/>
            <person name="Westerberg I."/>
            <person name="Brannstrom I.O."/>
            <person name="Guillou S."/>
            <person name="Cros-Aarteil S."/>
            <person name="Calhoun S."/>
            <person name="Haridas S."/>
            <person name="Kuo A."/>
            <person name="Mondo S."/>
            <person name="Pangilinan J."/>
            <person name="Riley R."/>
            <person name="LaButti K."/>
            <person name="Andreopoulos B."/>
            <person name="Lipzen A."/>
            <person name="Chen C."/>
            <person name="Yan M."/>
            <person name="Daum C."/>
            <person name="Ng V."/>
            <person name="Clum A."/>
            <person name="Steindorff A."/>
            <person name="Ohm R.A."/>
            <person name="Martin F."/>
            <person name="Silar P."/>
            <person name="Natvig D.O."/>
            <person name="Lalanne C."/>
            <person name="Gautier V."/>
            <person name="Ament-Velasquez S.L."/>
            <person name="Kruys A."/>
            <person name="Hutchinson M.I."/>
            <person name="Powell A.J."/>
            <person name="Barry K."/>
            <person name="Miller A.N."/>
            <person name="Grigoriev I.V."/>
            <person name="Debuchy R."/>
            <person name="Gladieux P."/>
            <person name="Hiltunen Thoren M."/>
            <person name="Johannesson H."/>
        </authorList>
    </citation>
    <scope>NUCLEOTIDE SEQUENCE</scope>
    <source>
        <strain evidence="1">CBS 757.83</strain>
    </source>
</reference>
<evidence type="ECO:0000313" key="2">
    <source>
        <dbReference type="Proteomes" id="UP001305647"/>
    </source>
</evidence>
<accession>A0AAN6Q9P0</accession>
<dbReference type="EMBL" id="MU863624">
    <property type="protein sequence ID" value="KAK4106217.1"/>
    <property type="molecule type" value="Genomic_DNA"/>
</dbReference>
<protein>
    <submittedName>
        <fullName evidence="1">Uncharacterized protein</fullName>
    </submittedName>
</protein>
<proteinExistence type="predicted"/>